<proteinExistence type="predicted"/>
<organism evidence="1 2">
    <name type="scientific">Actinomadura adrarensis</name>
    <dbReference type="NCBI Taxonomy" id="1819600"/>
    <lineage>
        <taxon>Bacteria</taxon>
        <taxon>Bacillati</taxon>
        <taxon>Actinomycetota</taxon>
        <taxon>Actinomycetes</taxon>
        <taxon>Streptosporangiales</taxon>
        <taxon>Thermomonosporaceae</taxon>
        <taxon>Actinomadura</taxon>
    </lineage>
</organism>
<feature type="non-terminal residue" evidence="1">
    <location>
        <position position="1"/>
    </location>
</feature>
<protein>
    <recommendedName>
        <fullName evidence="3">SAM-dependent methyltransferase</fullName>
    </recommendedName>
</protein>
<dbReference type="EMBL" id="JBHTIR010001206">
    <property type="protein sequence ID" value="MFD0852267.1"/>
    <property type="molecule type" value="Genomic_DNA"/>
</dbReference>
<dbReference type="Proteomes" id="UP001597083">
    <property type="component" value="Unassembled WGS sequence"/>
</dbReference>
<comment type="caution">
    <text evidence="1">The sequence shown here is derived from an EMBL/GenBank/DDBJ whole genome shotgun (WGS) entry which is preliminary data.</text>
</comment>
<sequence>RLTSALRPGGWLIAEEMDFVSAVPDPRLPADVRDLVERAVRAHNAVLSQRHGFDPFYGRRLAGDLEDAGLTEIGCEGRVFTWRGGQAGGLIWRLTLTQLRDPIIETGIMTASDLDAFCDLCDDPGLRFQSQVTMAAWGRRSVATAGE</sequence>
<reference evidence="2" key="1">
    <citation type="journal article" date="2019" name="Int. J. Syst. Evol. Microbiol.">
        <title>The Global Catalogue of Microorganisms (GCM) 10K type strain sequencing project: providing services to taxonomists for standard genome sequencing and annotation.</title>
        <authorList>
            <consortium name="The Broad Institute Genomics Platform"/>
            <consortium name="The Broad Institute Genome Sequencing Center for Infectious Disease"/>
            <person name="Wu L."/>
            <person name="Ma J."/>
        </authorList>
    </citation>
    <scope>NUCLEOTIDE SEQUENCE [LARGE SCALE GENOMIC DNA]</scope>
    <source>
        <strain evidence="2">JCM 31696</strain>
    </source>
</reference>
<evidence type="ECO:0008006" key="3">
    <source>
        <dbReference type="Google" id="ProtNLM"/>
    </source>
</evidence>
<name>A0ABW3CEA2_9ACTN</name>
<evidence type="ECO:0000313" key="2">
    <source>
        <dbReference type="Proteomes" id="UP001597083"/>
    </source>
</evidence>
<evidence type="ECO:0000313" key="1">
    <source>
        <dbReference type="EMBL" id="MFD0852267.1"/>
    </source>
</evidence>
<keyword evidence="2" id="KW-1185">Reference proteome</keyword>
<accession>A0ABW3CEA2</accession>
<gene>
    <name evidence="1" type="ORF">ACFQ07_08540</name>
</gene>